<keyword evidence="4 7" id="KW-0812">Transmembrane</keyword>
<dbReference type="EMBL" id="JOTM01000029">
    <property type="protein sequence ID" value="KEK22522.1"/>
    <property type="molecule type" value="Genomic_DNA"/>
</dbReference>
<name>A0A073K7U8_9BACI</name>
<feature type="transmembrane region" description="Helical" evidence="7">
    <location>
        <begin position="21"/>
        <end position="44"/>
    </location>
</feature>
<evidence type="ECO:0000256" key="7">
    <source>
        <dbReference type="SAM" id="Phobius"/>
    </source>
</evidence>
<dbReference type="InterPro" id="IPR011701">
    <property type="entry name" value="MFS"/>
</dbReference>
<accession>A0A073K7U8</accession>
<reference evidence="9 10" key="1">
    <citation type="submission" date="2014-06" db="EMBL/GenBank/DDBJ databases">
        <title>Draft genome sequence of Bacillus gaemokensis JCM 15801 (MCCC 1A00707).</title>
        <authorList>
            <person name="Lai Q."/>
            <person name="Liu Y."/>
            <person name="Shao Z."/>
        </authorList>
    </citation>
    <scope>NUCLEOTIDE SEQUENCE [LARGE SCALE GENOMIC DNA]</scope>
    <source>
        <strain evidence="9 10">JCM 15801</strain>
    </source>
</reference>
<sequence>MKTTDSKSLWGNTIYLQVFSAYSLLMLGVFIDMLAIMTIVSFEWEVDPTMIGLIPVAYALPGILFSSWAGVIADRFRKIPIMMFCNLMVGLLTIVLLFVQNIHWLLLALMIRSIFTVFYYPAQQTLTRQIVSPDLLTKAVSINGIVEQGTKILGPLIGGMLLSWFQPEFCLIIRAICCLLAALVLLPTIRLKESLPREHIEKQQQSTWTAWLQGWGYVLSNRMILSTMIFFTIAMAVLQLVDSQFPTLFKSLFPNDKSKMGYIISIIGLGGILGAFLTQKLKHFQYGWVVCGGIALMGIGFGGISLISLISPGSSLIFGYLISFIAGIGSGLMLVSNQVILQIESHQEQVGRVFGIQSSLANAVLIISPAMSGPLVHIFGVTQLYFYVGIGLIIIGVIGVLLQKYFWVKHEHEPIRVNNF</sequence>
<organism evidence="9 10">
    <name type="scientific">Bacillus gaemokensis</name>
    <dbReference type="NCBI Taxonomy" id="574375"/>
    <lineage>
        <taxon>Bacteria</taxon>
        <taxon>Bacillati</taxon>
        <taxon>Bacillota</taxon>
        <taxon>Bacilli</taxon>
        <taxon>Bacillales</taxon>
        <taxon>Bacillaceae</taxon>
        <taxon>Bacillus</taxon>
        <taxon>Bacillus cereus group</taxon>
    </lineage>
</organism>
<dbReference type="CDD" id="cd06173">
    <property type="entry name" value="MFS_MefA_like"/>
    <property type="match status" value="1"/>
</dbReference>
<dbReference type="SUPFAM" id="SSF103473">
    <property type="entry name" value="MFS general substrate transporter"/>
    <property type="match status" value="1"/>
</dbReference>
<evidence type="ECO:0000259" key="8">
    <source>
        <dbReference type="PROSITE" id="PS50850"/>
    </source>
</evidence>
<dbReference type="RefSeq" id="WP_033677241.1">
    <property type="nucleotide sequence ID" value="NZ_JOTM01000029.1"/>
</dbReference>
<dbReference type="eggNOG" id="COG2814">
    <property type="taxonomic scope" value="Bacteria"/>
</dbReference>
<evidence type="ECO:0000256" key="4">
    <source>
        <dbReference type="ARBA" id="ARBA00022692"/>
    </source>
</evidence>
<feature type="transmembrane region" description="Helical" evidence="7">
    <location>
        <begin position="223"/>
        <end position="241"/>
    </location>
</feature>
<dbReference type="OrthoDB" id="9775268at2"/>
<evidence type="ECO:0000313" key="9">
    <source>
        <dbReference type="EMBL" id="KEK22522.1"/>
    </source>
</evidence>
<feature type="transmembrane region" description="Helical" evidence="7">
    <location>
        <begin position="384"/>
        <end position="402"/>
    </location>
</feature>
<evidence type="ECO:0000256" key="6">
    <source>
        <dbReference type="ARBA" id="ARBA00023136"/>
    </source>
</evidence>
<feature type="transmembrane region" description="Helical" evidence="7">
    <location>
        <begin position="261"/>
        <end position="279"/>
    </location>
</feature>
<feature type="transmembrane region" description="Helical" evidence="7">
    <location>
        <begin position="286"/>
        <end position="311"/>
    </location>
</feature>
<proteinExistence type="predicted"/>
<feature type="transmembrane region" description="Helical" evidence="7">
    <location>
        <begin position="353"/>
        <end position="372"/>
    </location>
</feature>
<evidence type="ECO:0000256" key="3">
    <source>
        <dbReference type="ARBA" id="ARBA00022475"/>
    </source>
</evidence>
<dbReference type="InterPro" id="IPR036259">
    <property type="entry name" value="MFS_trans_sf"/>
</dbReference>
<feature type="transmembrane region" description="Helical" evidence="7">
    <location>
        <begin position="317"/>
        <end position="341"/>
    </location>
</feature>
<dbReference type="PANTHER" id="PTHR43266:SF2">
    <property type="entry name" value="MAJOR FACILITATOR SUPERFAMILY (MFS) PROFILE DOMAIN-CONTAINING PROTEIN"/>
    <property type="match status" value="1"/>
</dbReference>
<keyword evidence="3" id="KW-1003">Cell membrane</keyword>
<dbReference type="GO" id="GO:0005886">
    <property type="term" value="C:plasma membrane"/>
    <property type="evidence" value="ECO:0007669"/>
    <property type="project" value="UniProtKB-SubCell"/>
</dbReference>
<keyword evidence="10" id="KW-1185">Reference proteome</keyword>
<dbReference type="InterPro" id="IPR020846">
    <property type="entry name" value="MFS_dom"/>
</dbReference>
<keyword evidence="5 7" id="KW-1133">Transmembrane helix</keyword>
<feature type="transmembrane region" description="Helical" evidence="7">
    <location>
        <begin position="50"/>
        <end position="72"/>
    </location>
</feature>
<keyword evidence="2" id="KW-0813">Transport</keyword>
<feature type="domain" description="Major facilitator superfamily (MFS) profile" evidence="8">
    <location>
        <begin position="14"/>
        <end position="408"/>
    </location>
</feature>
<dbReference type="PANTHER" id="PTHR43266">
    <property type="entry name" value="MACROLIDE-EFFLUX PROTEIN"/>
    <property type="match status" value="1"/>
</dbReference>
<comment type="subcellular location">
    <subcellularLocation>
        <location evidence="1">Cell membrane</location>
        <topology evidence="1">Multi-pass membrane protein</topology>
    </subcellularLocation>
</comment>
<protein>
    <submittedName>
        <fullName evidence="9">MFS transporter</fullName>
    </submittedName>
</protein>
<gene>
    <name evidence="9" type="ORF">BAGA_17555</name>
</gene>
<comment type="caution">
    <text evidence="9">The sequence shown here is derived from an EMBL/GenBank/DDBJ whole genome shotgun (WGS) entry which is preliminary data.</text>
</comment>
<evidence type="ECO:0000256" key="1">
    <source>
        <dbReference type="ARBA" id="ARBA00004651"/>
    </source>
</evidence>
<evidence type="ECO:0000313" key="10">
    <source>
        <dbReference type="Proteomes" id="UP000027778"/>
    </source>
</evidence>
<evidence type="ECO:0000256" key="5">
    <source>
        <dbReference type="ARBA" id="ARBA00022989"/>
    </source>
</evidence>
<feature type="transmembrane region" description="Helical" evidence="7">
    <location>
        <begin position="79"/>
        <end position="98"/>
    </location>
</feature>
<dbReference type="Proteomes" id="UP000027778">
    <property type="component" value="Unassembled WGS sequence"/>
</dbReference>
<dbReference type="STRING" id="574375.AZF08_09615"/>
<dbReference type="AlphaFoldDB" id="A0A073K7U8"/>
<dbReference type="Gene3D" id="1.20.1250.20">
    <property type="entry name" value="MFS general substrate transporter like domains"/>
    <property type="match status" value="1"/>
</dbReference>
<dbReference type="Pfam" id="PF07690">
    <property type="entry name" value="MFS_1"/>
    <property type="match status" value="1"/>
</dbReference>
<keyword evidence="6 7" id="KW-0472">Membrane</keyword>
<dbReference type="PROSITE" id="PS50850">
    <property type="entry name" value="MFS"/>
    <property type="match status" value="1"/>
</dbReference>
<feature type="transmembrane region" description="Helical" evidence="7">
    <location>
        <begin position="171"/>
        <end position="189"/>
    </location>
</feature>
<dbReference type="GO" id="GO:0022857">
    <property type="term" value="F:transmembrane transporter activity"/>
    <property type="evidence" value="ECO:0007669"/>
    <property type="project" value="InterPro"/>
</dbReference>
<evidence type="ECO:0000256" key="2">
    <source>
        <dbReference type="ARBA" id="ARBA00022448"/>
    </source>
</evidence>